<accession>A0ACB8ER81</accession>
<comment type="caution">
    <text evidence="1">The sequence shown here is derived from an EMBL/GenBank/DDBJ whole genome shotgun (WGS) entry which is preliminary data.</text>
</comment>
<organism evidence="1 2">
    <name type="scientific">Sphaerodactylus townsendi</name>
    <dbReference type="NCBI Taxonomy" id="933632"/>
    <lineage>
        <taxon>Eukaryota</taxon>
        <taxon>Metazoa</taxon>
        <taxon>Chordata</taxon>
        <taxon>Craniata</taxon>
        <taxon>Vertebrata</taxon>
        <taxon>Euteleostomi</taxon>
        <taxon>Lepidosauria</taxon>
        <taxon>Squamata</taxon>
        <taxon>Bifurcata</taxon>
        <taxon>Gekkota</taxon>
        <taxon>Sphaerodactylidae</taxon>
        <taxon>Sphaerodactylus</taxon>
    </lineage>
</organism>
<name>A0ACB8ER81_9SAUR</name>
<gene>
    <name evidence="1" type="ORF">K3G42_022672</name>
</gene>
<reference evidence="1" key="1">
    <citation type="submission" date="2021-08" db="EMBL/GenBank/DDBJ databases">
        <title>The first chromosome-level gecko genome reveals the dynamic sex chromosomes of Neotropical dwarf geckos (Sphaerodactylidae: Sphaerodactylus).</title>
        <authorList>
            <person name="Pinto B.J."/>
            <person name="Keating S.E."/>
            <person name="Gamble T."/>
        </authorList>
    </citation>
    <scope>NUCLEOTIDE SEQUENCE</scope>
    <source>
        <strain evidence="1">TG3544</strain>
    </source>
</reference>
<dbReference type="EMBL" id="CM037620">
    <property type="protein sequence ID" value="KAH7995190.1"/>
    <property type="molecule type" value="Genomic_DNA"/>
</dbReference>
<evidence type="ECO:0000313" key="1">
    <source>
        <dbReference type="EMBL" id="KAH7995190.1"/>
    </source>
</evidence>
<keyword evidence="2" id="KW-1185">Reference proteome</keyword>
<evidence type="ECO:0000313" key="2">
    <source>
        <dbReference type="Proteomes" id="UP000827872"/>
    </source>
</evidence>
<proteinExistence type="predicted"/>
<sequence length="116" mass="12891">MHRLTWCFRKRVSRTIKFSNGIKPSFRQDRCPHEDHQPLQATPTCRLEGGPSGNIERASSSEGTMRLGEQVPSSPCLAARREPAAFAQVLPAVRTEGPSPDELLVPELLLSLIMQI</sequence>
<protein>
    <submittedName>
        <fullName evidence="1">Uncharacterized protein</fullName>
    </submittedName>
</protein>
<dbReference type="Proteomes" id="UP000827872">
    <property type="component" value="Linkage Group LG07"/>
</dbReference>